<dbReference type="Proteomes" id="UP001055439">
    <property type="component" value="Chromosome 4"/>
</dbReference>
<sequence>MAASKSMLLFLLVVLVVSHAQTPGSHPSKRISIINTITYLGRRLPLAPPSPMMAPPRQFDLPPLLLPLPASLPGSSSAAPPPPPPPY</sequence>
<keyword evidence="1" id="KW-0732">Signal</keyword>
<name>A0A9E7FKG0_9LILI</name>
<dbReference type="AlphaFoldDB" id="A0A9E7FKG0"/>
<accession>A0A9E7FKG0</accession>
<feature type="chain" id="PRO_5038629594" evidence="1">
    <location>
        <begin position="21"/>
        <end position="87"/>
    </location>
</feature>
<organism evidence="2 3">
    <name type="scientific">Musa troglodytarum</name>
    <name type="common">fe'i banana</name>
    <dbReference type="NCBI Taxonomy" id="320322"/>
    <lineage>
        <taxon>Eukaryota</taxon>
        <taxon>Viridiplantae</taxon>
        <taxon>Streptophyta</taxon>
        <taxon>Embryophyta</taxon>
        <taxon>Tracheophyta</taxon>
        <taxon>Spermatophyta</taxon>
        <taxon>Magnoliopsida</taxon>
        <taxon>Liliopsida</taxon>
        <taxon>Zingiberales</taxon>
        <taxon>Musaceae</taxon>
        <taxon>Musa</taxon>
    </lineage>
</organism>
<keyword evidence="3" id="KW-1185">Reference proteome</keyword>
<protein>
    <submittedName>
        <fullName evidence="2">Uncharacterized protein</fullName>
    </submittedName>
</protein>
<evidence type="ECO:0000256" key="1">
    <source>
        <dbReference type="SAM" id="SignalP"/>
    </source>
</evidence>
<feature type="signal peptide" evidence="1">
    <location>
        <begin position="1"/>
        <end position="20"/>
    </location>
</feature>
<proteinExistence type="predicted"/>
<reference evidence="2" key="1">
    <citation type="submission" date="2022-05" db="EMBL/GenBank/DDBJ databases">
        <title>The Musa troglodytarum L. genome provides insights into the mechanism of non-climacteric behaviour and enrichment of carotenoids.</title>
        <authorList>
            <person name="Wang J."/>
        </authorList>
    </citation>
    <scope>NUCLEOTIDE SEQUENCE</scope>
    <source>
        <tissue evidence="2">Leaf</tissue>
    </source>
</reference>
<gene>
    <name evidence="2" type="ORF">MUK42_31347</name>
</gene>
<evidence type="ECO:0000313" key="3">
    <source>
        <dbReference type="Proteomes" id="UP001055439"/>
    </source>
</evidence>
<dbReference type="EMBL" id="CP097506">
    <property type="protein sequence ID" value="URD97385.1"/>
    <property type="molecule type" value="Genomic_DNA"/>
</dbReference>
<evidence type="ECO:0000313" key="2">
    <source>
        <dbReference type="EMBL" id="URD97385.1"/>
    </source>
</evidence>